<dbReference type="EMBL" id="CM042011">
    <property type="protein sequence ID" value="KAI3766353.1"/>
    <property type="molecule type" value="Genomic_DNA"/>
</dbReference>
<evidence type="ECO:0000313" key="1">
    <source>
        <dbReference type="EMBL" id="KAI3766353.1"/>
    </source>
</evidence>
<sequence length="127" mass="13185">MGFLHNLWDETLAGPTPDSGVGKLRKYKSLRLRSGGNIGPSHADDNSPISRSIKLLRSNSLSSSDDSGSSPSSPSSPVTPGGSPFSPTSPGGNIKKLTRAKSTAGAHSSGHKNPTGYDWIVLSALDR</sequence>
<evidence type="ECO:0000313" key="2">
    <source>
        <dbReference type="Proteomes" id="UP001055811"/>
    </source>
</evidence>
<reference evidence="2" key="1">
    <citation type="journal article" date="2022" name="Mol. Ecol. Resour.">
        <title>The genomes of chicory, endive, great burdock and yacon provide insights into Asteraceae palaeo-polyploidization history and plant inulin production.</title>
        <authorList>
            <person name="Fan W."/>
            <person name="Wang S."/>
            <person name="Wang H."/>
            <person name="Wang A."/>
            <person name="Jiang F."/>
            <person name="Liu H."/>
            <person name="Zhao H."/>
            <person name="Xu D."/>
            <person name="Zhang Y."/>
        </authorList>
    </citation>
    <scope>NUCLEOTIDE SEQUENCE [LARGE SCALE GENOMIC DNA]</scope>
    <source>
        <strain evidence="2">cv. Punajuju</strain>
    </source>
</reference>
<comment type="caution">
    <text evidence="1">The sequence shown here is derived from an EMBL/GenBank/DDBJ whole genome shotgun (WGS) entry which is preliminary data.</text>
</comment>
<organism evidence="1 2">
    <name type="scientific">Cichorium intybus</name>
    <name type="common">Chicory</name>
    <dbReference type="NCBI Taxonomy" id="13427"/>
    <lineage>
        <taxon>Eukaryota</taxon>
        <taxon>Viridiplantae</taxon>
        <taxon>Streptophyta</taxon>
        <taxon>Embryophyta</taxon>
        <taxon>Tracheophyta</taxon>
        <taxon>Spermatophyta</taxon>
        <taxon>Magnoliopsida</taxon>
        <taxon>eudicotyledons</taxon>
        <taxon>Gunneridae</taxon>
        <taxon>Pentapetalae</taxon>
        <taxon>asterids</taxon>
        <taxon>campanulids</taxon>
        <taxon>Asterales</taxon>
        <taxon>Asteraceae</taxon>
        <taxon>Cichorioideae</taxon>
        <taxon>Cichorieae</taxon>
        <taxon>Cichoriinae</taxon>
        <taxon>Cichorium</taxon>
    </lineage>
</organism>
<proteinExistence type="predicted"/>
<protein>
    <submittedName>
        <fullName evidence="1">Uncharacterized protein</fullName>
    </submittedName>
</protein>
<accession>A0ACB9F6G1</accession>
<keyword evidence="2" id="KW-1185">Reference proteome</keyword>
<gene>
    <name evidence="1" type="ORF">L2E82_16408</name>
</gene>
<reference evidence="1 2" key="2">
    <citation type="journal article" date="2022" name="Mol. Ecol. Resour.">
        <title>The genomes of chicory, endive, great burdock and yacon provide insights into Asteraceae paleo-polyploidization history and plant inulin production.</title>
        <authorList>
            <person name="Fan W."/>
            <person name="Wang S."/>
            <person name="Wang H."/>
            <person name="Wang A."/>
            <person name="Jiang F."/>
            <person name="Liu H."/>
            <person name="Zhao H."/>
            <person name="Xu D."/>
            <person name="Zhang Y."/>
        </authorList>
    </citation>
    <scope>NUCLEOTIDE SEQUENCE [LARGE SCALE GENOMIC DNA]</scope>
    <source>
        <strain evidence="2">cv. Punajuju</strain>
        <tissue evidence="1">Leaves</tissue>
    </source>
</reference>
<dbReference type="Proteomes" id="UP001055811">
    <property type="component" value="Linkage Group LG03"/>
</dbReference>
<name>A0ACB9F6G1_CICIN</name>